<protein>
    <submittedName>
        <fullName evidence="2">Uncharacterized protein</fullName>
    </submittedName>
</protein>
<dbReference type="OrthoDB" id="10480011at2759"/>
<evidence type="ECO:0000313" key="2">
    <source>
        <dbReference type="EMBL" id="OTF74686.1"/>
    </source>
</evidence>
<dbReference type="AlphaFoldDB" id="A0A1Y3B503"/>
<evidence type="ECO:0000256" key="1">
    <source>
        <dbReference type="SAM" id="Phobius"/>
    </source>
</evidence>
<proteinExistence type="predicted"/>
<gene>
    <name evidence="2" type="ORF">BLA29_011744</name>
</gene>
<name>A0A1Y3B503_EURMA</name>
<dbReference type="EMBL" id="MUJZ01045851">
    <property type="protein sequence ID" value="OTF74686.1"/>
    <property type="molecule type" value="Genomic_DNA"/>
</dbReference>
<sequence>MQPQSDNHLSNVNYPTNYDSNLKLIMGISSAMAIIGFLSFIIYYYGIRYGMIPHYARRLGLTNRNTQIEDNQLLNRITTNRDGDDVELTI</sequence>
<keyword evidence="3" id="KW-1185">Reference proteome</keyword>
<dbReference type="Proteomes" id="UP000194236">
    <property type="component" value="Unassembled WGS sequence"/>
</dbReference>
<comment type="caution">
    <text evidence="2">The sequence shown here is derived from an EMBL/GenBank/DDBJ whole genome shotgun (WGS) entry which is preliminary data.</text>
</comment>
<feature type="transmembrane region" description="Helical" evidence="1">
    <location>
        <begin position="24"/>
        <end position="47"/>
    </location>
</feature>
<keyword evidence="1" id="KW-1133">Transmembrane helix</keyword>
<accession>A0A1Y3B503</accession>
<evidence type="ECO:0000313" key="3">
    <source>
        <dbReference type="Proteomes" id="UP000194236"/>
    </source>
</evidence>
<keyword evidence="1" id="KW-0812">Transmembrane</keyword>
<keyword evidence="1" id="KW-0472">Membrane</keyword>
<reference evidence="2 3" key="1">
    <citation type="submission" date="2017-03" db="EMBL/GenBank/DDBJ databases">
        <title>Genome Survey of Euroglyphus maynei.</title>
        <authorList>
            <person name="Arlian L.G."/>
            <person name="Morgan M.S."/>
            <person name="Rider S.D."/>
        </authorList>
    </citation>
    <scope>NUCLEOTIDE SEQUENCE [LARGE SCALE GENOMIC DNA]</scope>
    <source>
        <strain evidence="2">Arlian Lab</strain>
        <tissue evidence="2">Whole body</tissue>
    </source>
</reference>
<organism evidence="2 3">
    <name type="scientific">Euroglyphus maynei</name>
    <name type="common">Mayne's house dust mite</name>
    <dbReference type="NCBI Taxonomy" id="6958"/>
    <lineage>
        <taxon>Eukaryota</taxon>
        <taxon>Metazoa</taxon>
        <taxon>Ecdysozoa</taxon>
        <taxon>Arthropoda</taxon>
        <taxon>Chelicerata</taxon>
        <taxon>Arachnida</taxon>
        <taxon>Acari</taxon>
        <taxon>Acariformes</taxon>
        <taxon>Sarcoptiformes</taxon>
        <taxon>Astigmata</taxon>
        <taxon>Psoroptidia</taxon>
        <taxon>Analgoidea</taxon>
        <taxon>Pyroglyphidae</taxon>
        <taxon>Pyroglyphinae</taxon>
        <taxon>Euroglyphus</taxon>
    </lineage>
</organism>